<dbReference type="PANTHER" id="PTHR47784">
    <property type="entry name" value="STEROL UPTAKE CONTROL PROTEIN 2"/>
    <property type="match status" value="1"/>
</dbReference>
<organism evidence="1 2">
    <name type="scientific">Pseudopithomyces chartarum</name>
    <dbReference type="NCBI Taxonomy" id="1892770"/>
    <lineage>
        <taxon>Eukaryota</taxon>
        <taxon>Fungi</taxon>
        <taxon>Dikarya</taxon>
        <taxon>Ascomycota</taxon>
        <taxon>Pezizomycotina</taxon>
        <taxon>Dothideomycetes</taxon>
        <taxon>Pleosporomycetidae</taxon>
        <taxon>Pleosporales</taxon>
        <taxon>Massarineae</taxon>
        <taxon>Didymosphaeriaceae</taxon>
        <taxon>Pseudopithomyces</taxon>
    </lineage>
</organism>
<name>A0AAN6M0Z8_9PLEO</name>
<reference evidence="1 2" key="1">
    <citation type="submission" date="2021-02" db="EMBL/GenBank/DDBJ databases">
        <title>Genome assembly of Pseudopithomyces chartarum.</title>
        <authorList>
            <person name="Jauregui R."/>
            <person name="Singh J."/>
            <person name="Voisey C."/>
        </authorList>
    </citation>
    <scope>NUCLEOTIDE SEQUENCE [LARGE SCALE GENOMIC DNA]</scope>
    <source>
        <strain evidence="1 2">AGR01</strain>
    </source>
</reference>
<sequence length="496" mass="56439">MPQGAATPVASASLDCYSSLSDRHYYFQNLVCVYPPDTRREHSVLSSDHSLGSEHEVVSFNAFPDSPSWFMPALITSSGQLGTVELRYLHHYKTNVWSTMSLQKNDQVAFINRDWVPQASVAEEHLLYTILSISAMHLHGQHRCTTSREKALALTYCQRAFASYNAALQNITSENYESLLITSMWMMIMWASGIEKLTIYPLLRRELRKLPPPPILAPLPNWFFYTSGKPRGDGWHHPNAPEDTYTEDLSRQNDPTLHCSWVPEASPRPQSAGVLFDNTKLGCHPQQLMSASNSPHAPSSWKAKKPSWEFPAPAFLPPPLLALLQNLVEHKQSGPLDIHRPVLIPVLHALSPIFLSLYYYHLSPDVHVRIFVLPTFLTAEFLALVRTHEPRALVVLGWWFALLTFLPQTNSWFSPGLIARVLQSVSNVTTRTCDTVLMDAMEGAYRIVTQEQRVGKEAAVKSIFEKWEGVIWEEGPQRETQWRQQEDIWRCQERDG</sequence>
<dbReference type="Proteomes" id="UP001280581">
    <property type="component" value="Unassembled WGS sequence"/>
</dbReference>
<dbReference type="EMBL" id="WVTA01000004">
    <property type="protein sequence ID" value="KAK3213778.1"/>
    <property type="molecule type" value="Genomic_DNA"/>
</dbReference>
<proteinExistence type="predicted"/>
<keyword evidence="2" id="KW-1185">Reference proteome</keyword>
<gene>
    <name evidence="1" type="ORF">GRF29_28g954044</name>
</gene>
<accession>A0AAN6M0Z8</accession>
<evidence type="ECO:0000313" key="2">
    <source>
        <dbReference type="Proteomes" id="UP001280581"/>
    </source>
</evidence>
<dbReference type="GO" id="GO:0001228">
    <property type="term" value="F:DNA-binding transcription activator activity, RNA polymerase II-specific"/>
    <property type="evidence" value="ECO:0007669"/>
    <property type="project" value="TreeGrafter"/>
</dbReference>
<dbReference type="InterPro" id="IPR021858">
    <property type="entry name" value="Fun_TF"/>
</dbReference>
<protein>
    <submittedName>
        <fullName evidence="1">Uncharacterized protein</fullName>
    </submittedName>
</protein>
<dbReference type="PANTHER" id="PTHR47784:SF5">
    <property type="entry name" value="STEROL UPTAKE CONTROL PROTEIN 2"/>
    <property type="match status" value="1"/>
</dbReference>
<dbReference type="AlphaFoldDB" id="A0AAN6M0Z8"/>
<dbReference type="InterPro" id="IPR053157">
    <property type="entry name" value="Sterol_Uptake_Regulator"/>
</dbReference>
<dbReference type="Pfam" id="PF11951">
    <property type="entry name" value="Fungal_trans_2"/>
    <property type="match status" value="1"/>
</dbReference>
<comment type="caution">
    <text evidence="1">The sequence shown here is derived from an EMBL/GenBank/DDBJ whole genome shotgun (WGS) entry which is preliminary data.</text>
</comment>
<evidence type="ECO:0000313" key="1">
    <source>
        <dbReference type="EMBL" id="KAK3213778.1"/>
    </source>
</evidence>